<evidence type="ECO:0000256" key="5">
    <source>
        <dbReference type="SAM" id="Phobius"/>
    </source>
</evidence>
<dbReference type="PANTHER" id="PTHR33507:SF4">
    <property type="entry name" value="NODULATION COMPETITIVENESS PROTEIN NFED"/>
    <property type="match status" value="1"/>
</dbReference>
<name>X0W612_9ZZZZ</name>
<dbReference type="Gene3D" id="2.40.50.140">
    <property type="entry name" value="Nucleic acid-binding proteins"/>
    <property type="match status" value="1"/>
</dbReference>
<dbReference type="InterPro" id="IPR012340">
    <property type="entry name" value="NA-bd_OB-fold"/>
</dbReference>
<keyword evidence="3 5" id="KW-1133">Transmembrane helix</keyword>
<evidence type="ECO:0000256" key="2">
    <source>
        <dbReference type="ARBA" id="ARBA00022692"/>
    </source>
</evidence>
<keyword evidence="4 5" id="KW-0472">Membrane</keyword>
<dbReference type="InterPro" id="IPR002810">
    <property type="entry name" value="NfeD-like_C"/>
</dbReference>
<evidence type="ECO:0000256" key="4">
    <source>
        <dbReference type="ARBA" id="ARBA00023136"/>
    </source>
</evidence>
<evidence type="ECO:0000313" key="7">
    <source>
        <dbReference type="EMBL" id="GAG26344.1"/>
    </source>
</evidence>
<dbReference type="SUPFAM" id="SSF141322">
    <property type="entry name" value="NfeD domain-like"/>
    <property type="match status" value="1"/>
</dbReference>
<protein>
    <recommendedName>
        <fullName evidence="6">NfeD-like C-terminal domain-containing protein</fullName>
    </recommendedName>
</protein>
<evidence type="ECO:0000256" key="3">
    <source>
        <dbReference type="ARBA" id="ARBA00022989"/>
    </source>
</evidence>
<evidence type="ECO:0000259" key="6">
    <source>
        <dbReference type="Pfam" id="PF01957"/>
    </source>
</evidence>
<sequence>MFELDPSWFQVESWQIAVVAACIIAFFAFVINRGIRAHRRQASAGKEDLVGKTAEVKITLKPKGVVSIQGERWTAISETGRVEPEEEVIITKVNGLKLYVTKKE</sequence>
<comment type="caution">
    <text evidence="7">The sequence shown here is derived from an EMBL/GenBank/DDBJ whole genome shotgun (WGS) entry which is preliminary data.</text>
</comment>
<keyword evidence="2 5" id="KW-0812">Transmembrane</keyword>
<feature type="transmembrane region" description="Helical" evidence="5">
    <location>
        <begin position="13"/>
        <end position="31"/>
    </location>
</feature>
<evidence type="ECO:0000256" key="1">
    <source>
        <dbReference type="ARBA" id="ARBA00004141"/>
    </source>
</evidence>
<dbReference type="GO" id="GO:0016020">
    <property type="term" value="C:membrane"/>
    <property type="evidence" value="ECO:0007669"/>
    <property type="project" value="UniProtKB-SubCell"/>
</dbReference>
<organism evidence="7">
    <name type="scientific">marine sediment metagenome</name>
    <dbReference type="NCBI Taxonomy" id="412755"/>
    <lineage>
        <taxon>unclassified sequences</taxon>
        <taxon>metagenomes</taxon>
        <taxon>ecological metagenomes</taxon>
    </lineage>
</organism>
<comment type="subcellular location">
    <subcellularLocation>
        <location evidence="1">Membrane</location>
        <topology evidence="1">Multi-pass membrane protein</topology>
    </subcellularLocation>
</comment>
<proteinExistence type="predicted"/>
<dbReference type="InterPro" id="IPR052165">
    <property type="entry name" value="Membrane_assoc_protease"/>
</dbReference>
<feature type="domain" description="NfeD-like C-terminal" evidence="6">
    <location>
        <begin position="47"/>
        <end position="102"/>
    </location>
</feature>
<accession>X0W612</accession>
<dbReference type="EMBL" id="BARS01034818">
    <property type="protein sequence ID" value="GAG26344.1"/>
    <property type="molecule type" value="Genomic_DNA"/>
</dbReference>
<reference evidence="7" key="1">
    <citation type="journal article" date="2014" name="Front. Microbiol.">
        <title>High frequency of phylogenetically diverse reductive dehalogenase-homologous genes in deep subseafloor sedimentary metagenomes.</title>
        <authorList>
            <person name="Kawai M."/>
            <person name="Futagami T."/>
            <person name="Toyoda A."/>
            <person name="Takaki Y."/>
            <person name="Nishi S."/>
            <person name="Hori S."/>
            <person name="Arai W."/>
            <person name="Tsubouchi T."/>
            <person name="Morono Y."/>
            <person name="Uchiyama I."/>
            <person name="Ito T."/>
            <person name="Fujiyama A."/>
            <person name="Inagaki F."/>
            <person name="Takami H."/>
        </authorList>
    </citation>
    <scope>NUCLEOTIDE SEQUENCE</scope>
    <source>
        <strain evidence="7">Expedition CK06-06</strain>
    </source>
</reference>
<dbReference type="Pfam" id="PF01957">
    <property type="entry name" value="NfeD"/>
    <property type="match status" value="1"/>
</dbReference>
<dbReference type="PANTHER" id="PTHR33507">
    <property type="entry name" value="INNER MEMBRANE PROTEIN YBBJ"/>
    <property type="match status" value="1"/>
</dbReference>
<dbReference type="AlphaFoldDB" id="X0W612"/>
<gene>
    <name evidence="7" type="ORF">S01H1_53744</name>
</gene>